<accession>A0AAP0EWR0</accession>
<evidence type="ECO:0000313" key="1">
    <source>
        <dbReference type="EMBL" id="KAK9100759.1"/>
    </source>
</evidence>
<keyword evidence="2" id="KW-1185">Reference proteome</keyword>
<reference evidence="1 2" key="1">
    <citation type="submission" date="2024-01" db="EMBL/GenBank/DDBJ databases">
        <title>Genome assemblies of Stephania.</title>
        <authorList>
            <person name="Yang L."/>
        </authorList>
    </citation>
    <scope>NUCLEOTIDE SEQUENCE [LARGE SCALE GENOMIC DNA]</scope>
    <source>
        <strain evidence="1">JXDWG</strain>
        <tissue evidence="1">Leaf</tissue>
    </source>
</reference>
<name>A0AAP0EWR0_9MAGN</name>
<sequence>MNSCPDIDRGIEPLTLEQHRSFYYRGMSDIRGSLDFQGDWDLSSILRSTQEMSPGVVGMHNLRSTRGMGPGDVGKYISQVTGTSEGLLRQEQCSELDIDVELNSILI</sequence>
<dbReference type="EMBL" id="JBBNAG010000010">
    <property type="protein sequence ID" value="KAK9100759.1"/>
    <property type="molecule type" value="Genomic_DNA"/>
</dbReference>
<dbReference type="Proteomes" id="UP001419268">
    <property type="component" value="Unassembled WGS sequence"/>
</dbReference>
<dbReference type="AlphaFoldDB" id="A0AAP0EWR0"/>
<proteinExistence type="predicted"/>
<evidence type="ECO:0000313" key="2">
    <source>
        <dbReference type="Proteomes" id="UP001419268"/>
    </source>
</evidence>
<organism evidence="1 2">
    <name type="scientific">Stephania cephalantha</name>
    <dbReference type="NCBI Taxonomy" id="152367"/>
    <lineage>
        <taxon>Eukaryota</taxon>
        <taxon>Viridiplantae</taxon>
        <taxon>Streptophyta</taxon>
        <taxon>Embryophyta</taxon>
        <taxon>Tracheophyta</taxon>
        <taxon>Spermatophyta</taxon>
        <taxon>Magnoliopsida</taxon>
        <taxon>Ranunculales</taxon>
        <taxon>Menispermaceae</taxon>
        <taxon>Menispermoideae</taxon>
        <taxon>Cissampelideae</taxon>
        <taxon>Stephania</taxon>
    </lineage>
</organism>
<protein>
    <submittedName>
        <fullName evidence="1">Uncharacterized protein</fullName>
    </submittedName>
</protein>
<comment type="caution">
    <text evidence="1">The sequence shown here is derived from an EMBL/GenBank/DDBJ whole genome shotgun (WGS) entry which is preliminary data.</text>
</comment>
<gene>
    <name evidence="1" type="ORF">Scep_024189</name>
</gene>